<dbReference type="Proteomes" id="UP000540490">
    <property type="component" value="Unassembled WGS sequence"/>
</dbReference>
<feature type="site" description="Interaction with substrate tRNA" evidence="10">
    <location>
        <position position="108"/>
    </location>
</feature>
<evidence type="ECO:0000256" key="2">
    <source>
        <dbReference type="ARBA" id="ARBA00003213"/>
    </source>
</evidence>
<dbReference type="EMBL" id="JABEQN010000029">
    <property type="protein sequence ID" value="MBB2195451.1"/>
    <property type="molecule type" value="Genomic_DNA"/>
</dbReference>
<reference evidence="16 17" key="1">
    <citation type="submission" date="2020-04" db="EMBL/GenBank/DDBJ databases">
        <title>Description of novel Gluconacetobacter.</title>
        <authorList>
            <person name="Sombolestani A."/>
        </authorList>
    </citation>
    <scope>NUCLEOTIDE SEQUENCE [LARGE SCALE GENOMIC DNA]</scope>
    <source>
        <strain evidence="15 16">LMG 1728</strain>
        <strain evidence="14 17">LMG 1731</strain>
    </source>
</reference>
<evidence type="ECO:0000256" key="11">
    <source>
        <dbReference type="RuleBase" id="RU003783"/>
    </source>
</evidence>
<dbReference type="NCBIfam" id="TIGR00174">
    <property type="entry name" value="miaA"/>
    <property type="match status" value="1"/>
</dbReference>
<evidence type="ECO:0000256" key="7">
    <source>
        <dbReference type="ARBA" id="ARBA00022840"/>
    </source>
</evidence>
<comment type="catalytic activity">
    <reaction evidence="9 10 11">
        <text>adenosine(37) in tRNA + dimethylallyl diphosphate = N(6)-dimethylallyladenosine(37) in tRNA + diphosphate</text>
        <dbReference type="Rhea" id="RHEA:26482"/>
        <dbReference type="Rhea" id="RHEA-COMP:10162"/>
        <dbReference type="Rhea" id="RHEA-COMP:10375"/>
        <dbReference type="ChEBI" id="CHEBI:33019"/>
        <dbReference type="ChEBI" id="CHEBI:57623"/>
        <dbReference type="ChEBI" id="CHEBI:74411"/>
        <dbReference type="ChEBI" id="CHEBI:74415"/>
        <dbReference type="EC" id="2.5.1.75"/>
    </reaction>
</comment>
<dbReference type="InterPro" id="IPR027417">
    <property type="entry name" value="P-loop_NTPase"/>
</dbReference>
<dbReference type="PANTHER" id="PTHR11088">
    <property type="entry name" value="TRNA DIMETHYLALLYLTRANSFERASE"/>
    <property type="match status" value="1"/>
</dbReference>
<dbReference type="Gene3D" id="1.10.20.140">
    <property type="match status" value="1"/>
</dbReference>
<keyword evidence="16" id="KW-1185">Reference proteome</keyword>
<gene>
    <name evidence="10 14" type="primary">miaA</name>
    <name evidence="15" type="ORF">HLH25_17820</name>
    <name evidence="14" type="ORF">HLH26_17510</name>
</gene>
<comment type="function">
    <text evidence="2 10 12">Catalyzes the transfer of a dimethylallyl group onto the adenine at position 37 in tRNAs that read codons beginning with uridine, leading to the formation of N6-(dimethylallyl)adenosine (i(6)A).</text>
</comment>
<keyword evidence="6 10" id="KW-0547">Nucleotide-binding</keyword>
<evidence type="ECO:0000256" key="9">
    <source>
        <dbReference type="ARBA" id="ARBA00049563"/>
    </source>
</evidence>
<keyword evidence="5 10" id="KW-0819">tRNA processing</keyword>
<dbReference type="RefSeq" id="WP_182975342.1">
    <property type="nucleotide sequence ID" value="NZ_JABEQN010000029.1"/>
</dbReference>
<keyword evidence="7 10" id="KW-0067">ATP-binding</keyword>
<dbReference type="EC" id="2.5.1.75" evidence="10"/>
<feature type="binding site" evidence="10">
    <location>
        <begin position="17"/>
        <end position="24"/>
    </location>
    <ligand>
        <name>ATP</name>
        <dbReference type="ChEBI" id="CHEBI:30616"/>
    </ligand>
</feature>
<dbReference type="GO" id="GO:0052381">
    <property type="term" value="F:tRNA dimethylallyltransferase activity"/>
    <property type="evidence" value="ECO:0007669"/>
    <property type="project" value="UniProtKB-UniRule"/>
</dbReference>
<evidence type="ECO:0000256" key="5">
    <source>
        <dbReference type="ARBA" id="ARBA00022694"/>
    </source>
</evidence>
<evidence type="ECO:0000256" key="1">
    <source>
        <dbReference type="ARBA" id="ARBA00001946"/>
    </source>
</evidence>
<evidence type="ECO:0000313" key="16">
    <source>
        <dbReference type="Proteomes" id="UP000540490"/>
    </source>
</evidence>
<dbReference type="PANTHER" id="PTHR11088:SF60">
    <property type="entry name" value="TRNA DIMETHYLALLYLTRANSFERASE"/>
    <property type="match status" value="1"/>
</dbReference>
<dbReference type="Pfam" id="PF01715">
    <property type="entry name" value="IPPT"/>
    <property type="match status" value="1"/>
</dbReference>
<keyword evidence="4 10" id="KW-0808">Transferase</keyword>
<accession>A0A7W4NU62</accession>
<dbReference type="SUPFAM" id="SSF52540">
    <property type="entry name" value="P-loop containing nucleoside triphosphate hydrolases"/>
    <property type="match status" value="2"/>
</dbReference>
<evidence type="ECO:0000256" key="8">
    <source>
        <dbReference type="ARBA" id="ARBA00022842"/>
    </source>
</evidence>
<proteinExistence type="inferred from homology"/>
<dbReference type="HAMAP" id="MF_00185">
    <property type="entry name" value="IPP_trans"/>
    <property type="match status" value="1"/>
</dbReference>
<evidence type="ECO:0000313" key="15">
    <source>
        <dbReference type="EMBL" id="MBB2195451.1"/>
    </source>
</evidence>
<comment type="caution">
    <text evidence="10">Lacks conserved residue(s) required for the propagation of feature annotation.</text>
</comment>
<dbReference type="InterPro" id="IPR018022">
    <property type="entry name" value="IPT"/>
</dbReference>
<protein>
    <recommendedName>
        <fullName evidence="10">tRNA dimethylallyltransferase</fullName>
        <ecNumber evidence="10">2.5.1.75</ecNumber>
    </recommendedName>
    <alternativeName>
        <fullName evidence="10">Dimethylallyl diphosphate:tRNA dimethylallyltransferase</fullName>
        <shortName evidence="10">DMAPP:tRNA dimethylallyltransferase</shortName>
        <shortName evidence="10">DMATase</shortName>
    </alternativeName>
    <alternativeName>
        <fullName evidence="10">Isopentenyl-diphosphate:tRNA isopentenyltransferase</fullName>
        <shortName evidence="10">IPP transferase</shortName>
        <shortName evidence="10">IPPT</shortName>
        <shortName evidence="10">IPTase</shortName>
    </alternativeName>
</protein>
<evidence type="ECO:0000256" key="12">
    <source>
        <dbReference type="RuleBase" id="RU003784"/>
    </source>
</evidence>
<comment type="caution">
    <text evidence="14">The sequence shown here is derived from an EMBL/GenBank/DDBJ whole genome shotgun (WGS) entry which is preliminary data.</text>
</comment>
<evidence type="ECO:0000313" key="14">
    <source>
        <dbReference type="EMBL" id="MBB2166289.1"/>
    </source>
</evidence>
<evidence type="ECO:0000256" key="6">
    <source>
        <dbReference type="ARBA" id="ARBA00022741"/>
    </source>
</evidence>
<evidence type="ECO:0000256" key="4">
    <source>
        <dbReference type="ARBA" id="ARBA00022679"/>
    </source>
</evidence>
<comment type="cofactor">
    <cofactor evidence="1 10">
        <name>Mg(2+)</name>
        <dbReference type="ChEBI" id="CHEBI:18420"/>
    </cofactor>
</comment>
<evidence type="ECO:0000256" key="3">
    <source>
        <dbReference type="ARBA" id="ARBA00005842"/>
    </source>
</evidence>
<dbReference type="InterPro" id="IPR039657">
    <property type="entry name" value="Dimethylallyltransferase"/>
</dbReference>
<dbReference type="AlphaFoldDB" id="A0A7W4NU62"/>
<comment type="subunit">
    <text evidence="10">Monomer.</text>
</comment>
<feature type="region of interest" description="Interaction with substrate tRNA" evidence="10">
    <location>
        <begin position="42"/>
        <end position="45"/>
    </location>
</feature>
<dbReference type="EMBL" id="JABEQO010000029">
    <property type="protein sequence ID" value="MBB2166289.1"/>
    <property type="molecule type" value="Genomic_DNA"/>
</dbReference>
<evidence type="ECO:0000256" key="13">
    <source>
        <dbReference type="RuleBase" id="RU003785"/>
    </source>
</evidence>
<sequence length="332" mass="35862">MTQAVDLSGRPVVVIAGPTCSGKSALALAVARAMDGVVINADSMQVYRDLRVLTARPSPEEEAAVPHRLYGVLPAHETGSVAWWRASAMAAIEAAWEDGRLPVLCGGTGMYMRALTDGLTDIPDAGAEARAEARRLVEEEGPAALHARLAAGDPESAAALRPSDSQRVARAWEVWTGTGHGMAHWRRTATLPPLACRRVAVRLEPPRDILRAAIARRFEAMLEAGALEEVRALLAQDLSPALPAMRAHGVPELAAHLRGELSLEEAMGRAVLATGRYTRRQTTWFAHHSLAEVADTRVIDTRIGNDAQQMERNYASVISFILNRIDAGRQFP</sequence>
<dbReference type="GO" id="GO:0005524">
    <property type="term" value="F:ATP binding"/>
    <property type="evidence" value="ECO:0007669"/>
    <property type="project" value="UniProtKB-UniRule"/>
</dbReference>
<feature type="region of interest" description="Interaction with substrate tRNA" evidence="10">
    <location>
        <begin position="166"/>
        <end position="170"/>
    </location>
</feature>
<dbReference type="Gene3D" id="3.40.50.300">
    <property type="entry name" value="P-loop containing nucleotide triphosphate hydrolases"/>
    <property type="match status" value="1"/>
</dbReference>
<evidence type="ECO:0000313" key="17">
    <source>
        <dbReference type="Proteomes" id="UP000561077"/>
    </source>
</evidence>
<organism evidence="14 17">
    <name type="scientific">Gluconacetobacter dulcium</name>
    <dbReference type="NCBI Taxonomy" id="2729096"/>
    <lineage>
        <taxon>Bacteria</taxon>
        <taxon>Pseudomonadati</taxon>
        <taxon>Pseudomonadota</taxon>
        <taxon>Alphaproteobacteria</taxon>
        <taxon>Acetobacterales</taxon>
        <taxon>Acetobacteraceae</taxon>
        <taxon>Gluconacetobacter</taxon>
    </lineage>
</organism>
<comment type="similarity">
    <text evidence="3 10 13">Belongs to the IPP transferase family.</text>
</comment>
<keyword evidence="8 10" id="KW-0460">Magnesium</keyword>
<name>A0A7W4NU62_9PROT</name>
<dbReference type="Proteomes" id="UP000561077">
    <property type="component" value="Unassembled WGS sequence"/>
</dbReference>
<dbReference type="GO" id="GO:0006400">
    <property type="term" value="P:tRNA modification"/>
    <property type="evidence" value="ECO:0007669"/>
    <property type="project" value="TreeGrafter"/>
</dbReference>
<evidence type="ECO:0000256" key="10">
    <source>
        <dbReference type="HAMAP-Rule" id="MF_00185"/>
    </source>
</evidence>
<feature type="binding site" evidence="10">
    <location>
        <begin position="19"/>
        <end position="24"/>
    </location>
    <ligand>
        <name>substrate</name>
    </ligand>
</feature>
<feature type="site" description="Interaction with substrate tRNA" evidence="10">
    <location>
        <position position="130"/>
    </location>
</feature>